<organism evidence="2 3">
    <name type="scientific">Isosphaera pallida (strain ATCC 43644 / DSM 9630 / IS1B)</name>
    <dbReference type="NCBI Taxonomy" id="575540"/>
    <lineage>
        <taxon>Bacteria</taxon>
        <taxon>Pseudomonadati</taxon>
        <taxon>Planctomycetota</taxon>
        <taxon>Planctomycetia</taxon>
        <taxon>Isosphaerales</taxon>
        <taxon>Isosphaeraceae</taxon>
        <taxon>Isosphaera</taxon>
    </lineage>
</organism>
<dbReference type="InterPro" id="IPR012902">
    <property type="entry name" value="N_methyl_site"/>
</dbReference>
<sequence length="349" mass="38604">MFIRGLTAPRPRRGFTLIELLVVIAIIAVLIALLLPAVQAAREAARRAQCVNTLKQWALAANNYESAYQSLPPGHLPQRWFDRGGGIWYTGVNAFAFMLGFIEQGSLFNTYNYSHSMRHSSNVTAAATSLSIFWCPSDPAAAQTRPLDSWYDLQPPGFVQSARSYCANRGTFWMTDFRYNMQHPCYQPITATATGVIYENSRTRLAEITDGTSNTFLFGEQAHGILSPSRQTWNHWWHSGWMEDAFFDTTATINAWPRKTRSEWHSVTAASSFHPGGANFAMCDGSVRFIKETIATWPLDNSGLPVGYALVNCSTTPAYSGYVQGSALPQIYQALSTRAGGEVISADGL</sequence>
<dbReference type="AlphaFoldDB" id="E8QWK4"/>
<dbReference type="PANTHER" id="PTHR30093:SF2">
    <property type="entry name" value="TYPE II SECRETION SYSTEM PROTEIN H"/>
    <property type="match status" value="1"/>
</dbReference>
<proteinExistence type="predicted"/>
<dbReference type="Gene3D" id="3.30.700.10">
    <property type="entry name" value="Glycoprotein, Type 4 Pilin"/>
    <property type="match status" value="1"/>
</dbReference>
<feature type="domain" description="DUF1559" evidence="1">
    <location>
        <begin position="39"/>
        <end position="295"/>
    </location>
</feature>
<dbReference type="KEGG" id="ipa:Isop_1310"/>
<dbReference type="InterPro" id="IPR045584">
    <property type="entry name" value="Pilin-like"/>
</dbReference>
<dbReference type="PROSITE" id="PS00409">
    <property type="entry name" value="PROKAR_NTER_METHYL"/>
    <property type="match status" value="1"/>
</dbReference>
<evidence type="ECO:0000313" key="2">
    <source>
        <dbReference type="EMBL" id="ADV61896.1"/>
    </source>
</evidence>
<name>E8QWK4_ISOPI</name>
<dbReference type="EMBL" id="CP002353">
    <property type="protein sequence ID" value="ADV61896.1"/>
    <property type="molecule type" value="Genomic_DNA"/>
</dbReference>
<dbReference type="STRING" id="575540.Isop_1310"/>
<dbReference type="NCBIfam" id="TIGR02532">
    <property type="entry name" value="IV_pilin_GFxxxE"/>
    <property type="match status" value="1"/>
</dbReference>
<dbReference type="RefSeq" id="WP_013564184.1">
    <property type="nucleotide sequence ID" value="NC_014962.1"/>
</dbReference>
<keyword evidence="3" id="KW-1185">Reference proteome</keyword>
<dbReference type="PANTHER" id="PTHR30093">
    <property type="entry name" value="GENERAL SECRETION PATHWAY PROTEIN G"/>
    <property type="match status" value="1"/>
</dbReference>
<reference evidence="2 3" key="2">
    <citation type="journal article" date="2011" name="Stand. Genomic Sci.">
        <title>Complete genome sequence of Isosphaera pallida type strain (IS1B).</title>
        <authorList>
            <consortium name="US DOE Joint Genome Institute (JGI-PGF)"/>
            <person name="Goker M."/>
            <person name="Cleland D."/>
            <person name="Saunders E."/>
            <person name="Lapidus A."/>
            <person name="Nolan M."/>
            <person name="Lucas S."/>
            <person name="Hammon N."/>
            <person name="Deshpande S."/>
            <person name="Cheng J.F."/>
            <person name="Tapia R."/>
            <person name="Han C."/>
            <person name="Goodwin L."/>
            <person name="Pitluck S."/>
            <person name="Liolios K."/>
            <person name="Pagani I."/>
            <person name="Ivanova N."/>
            <person name="Mavromatis K."/>
            <person name="Pati A."/>
            <person name="Chen A."/>
            <person name="Palaniappan K."/>
            <person name="Land M."/>
            <person name="Hauser L."/>
            <person name="Chang Y.J."/>
            <person name="Jeffries C.D."/>
            <person name="Detter J.C."/>
            <person name="Beck B."/>
            <person name="Woyke T."/>
            <person name="Bristow J."/>
            <person name="Eisen J.A."/>
            <person name="Markowitz V."/>
            <person name="Hugenholtz P."/>
            <person name="Kyrpides N.C."/>
            <person name="Klenk H.P."/>
        </authorList>
    </citation>
    <scope>NUCLEOTIDE SEQUENCE [LARGE SCALE GENOMIC DNA]</scope>
    <source>
        <strain evidence="3">ATCC 43644 / DSM 9630 / IS1B</strain>
    </source>
</reference>
<evidence type="ECO:0000259" key="1">
    <source>
        <dbReference type="Pfam" id="PF07596"/>
    </source>
</evidence>
<dbReference type="InterPro" id="IPR027558">
    <property type="entry name" value="Pre_pil_HX9DG_C"/>
</dbReference>
<dbReference type="InParanoid" id="E8QWK4"/>
<gene>
    <name evidence="2" type="ordered locus">Isop_1310</name>
</gene>
<dbReference type="InterPro" id="IPR011453">
    <property type="entry name" value="DUF1559"/>
</dbReference>
<dbReference type="OrthoDB" id="255848at2"/>
<accession>E8QWK4</accession>
<dbReference type="NCBIfam" id="TIGR04294">
    <property type="entry name" value="pre_pil_HX9DG"/>
    <property type="match status" value="1"/>
</dbReference>
<protein>
    <recommendedName>
        <fullName evidence="1">DUF1559 domain-containing protein</fullName>
    </recommendedName>
</protein>
<reference key="1">
    <citation type="submission" date="2010-11" db="EMBL/GenBank/DDBJ databases">
        <title>The complete sequence of chromosome of Isophaera pallida ATCC 43644.</title>
        <authorList>
            <consortium name="US DOE Joint Genome Institute (JGI-PGF)"/>
            <person name="Lucas S."/>
            <person name="Copeland A."/>
            <person name="Lapidus A."/>
            <person name="Bruce D."/>
            <person name="Goodwin L."/>
            <person name="Pitluck S."/>
            <person name="Kyrpides N."/>
            <person name="Mavromatis K."/>
            <person name="Pagani I."/>
            <person name="Ivanova N."/>
            <person name="Saunders E."/>
            <person name="Brettin T."/>
            <person name="Detter J.C."/>
            <person name="Han C."/>
            <person name="Tapia R."/>
            <person name="Land M."/>
            <person name="Hauser L."/>
            <person name="Markowitz V."/>
            <person name="Cheng J.-F."/>
            <person name="Hugenholtz P."/>
            <person name="Woyke T."/>
            <person name="Wu D."/>
            <person name="Eisen J.A."/>
        </authorList>
    </citation>
    <scope>NUCLEOTIDE SEQUENCE</scope>
    <source>
        <strain>ATCC 43644</strain>
    </source>
</reference>
<dbReference type="Pfam" id="PF07963">
    <property type="entry name" value="N_methyl"/>
    <property type="match status" value="1"/>
</dbReference>
<evidence type="ECO:0000313" key="3">
    <source>
        <dbReference type="Proteomes" id="UP000008631"/>
    </source>
</evidence>
<dbReference type="SUPFAM" id="SSF54523">
    <property type="entry name" value="Pili subunits"/>
    <property type="match status" value="1"/>
</dbReference>
<dbReference type="eggNOG" id="COG2165">
    <property type="taxonomic scope" value="Bacteria"/>
</dbReference>
<dbReference type="Proteomes" id="UP000008631">
    <property type="component" value="Chromosome"/>
</dbReference>
<dbReference type="HOGENOM" id="CLU_041661_0_0_0"/>
<dbReference type="Pfam" id="PF07596">
    <property type="entry name" value="SBP_bac_10"/>
    <property type="match status" value="1"/>
</dbReference>